<gene>
    <name evidence="2" type="ORF">HAX54_011464</name>
</gene>
<dbReference type="Proteomes" id="UP000823775">
    <property type="component" value="Unassembled WGS sequence"/>
</dbReference>
<evidence type="ECO:0000259" key="1">
    <source>
        <dbReference type="Pfam" id="PF00931"/>
    </source>
</evidence>
<name>A0ABS8TJS8_DATST</name>
<feature type="domain" description="NB-ARC" evidence="1">
    <location>
        <begin position="26"/>
        <end position="123"/>
    </location>
</feature>
<reference evidence="2 3" key="1">
    <citation type="journal article" date="2021" name="BMC Genomics">
        <title>Datura genome reveals duplications of psychoactive alkaloid biosynthetic genes and high mutation rate following tissue culture.</title>
        <authorList>
            <person name="Rajewski A."/>
            <person name="Carter-House D."/>
            <person name="Stajich J."/>
            <person name="Litt A."/>
        </authorList>
    </citation>
    <scope>NUCLEOTIDE SEQUENCE [LARGE SCALE GENOMIC DNA]</scope>
    <source>
        <strain evidence="2">AR-01</strain>
    </source>
</reference>
<dbReference type="PANTHER" id="PTHR19338">
    <property type="entry name" value="TRANSLOCASE OF INNER MITOCHONDRIAL MEMBRANE 13 HOMOLOG"/>
    <property type="match status" value="1"/>
</dbReference>
<dbReference type="InterPro" id="IPR002182">
    <property type="entry name" value="NB-ARC"/>
</dbReference>
<accession>A0ABS8TJS8</accession>
<proteinExistence type="predicted"/>
<keyword evidence="3" id="KW-1185">Reference proteome</keyword>
<evidence type="ECO:0000313" key="3">
    <source>
        <dbReference type="Proteomes" id="UP000823775"/>
    </source>
</evidence>
<dbReference type="SUPFAM" id="SSF52540">
    <property type="entry name" value="P-loop containing nucleoside triphosphate hydrolases"/>
    <property type="match status" value="1"/>
</dbReference>
<dbReference type="Gene3D" id="3.40.50.300">
    <property type="entry name" value="P-loop containing nucleotide triphosphate hydrolases"/>
    <property type="match status" value="1"/>
</dbReference>
<dbReference type="InterPro" id="IPR027417">
    <property type="entry name" value="P-loop_NTPase"/>
</dbReference>
<comment type="caution">
    <text evidence="2">The sequence shown here is derived from an EMBL/GenBank/DDBJ whole genome shotgun (WGS) entry which is preliminary data.</text>
</comment>
<organism evidence="2 3">
    <name type="scientific">Datura stramonium</name>
    <name type="common">Jimsonweed</name>
    <name type="synonym">Common thornapple</name>
    <dbReference type="NCBI Taxonomy" id="4076"/>
    <lineage>
        <taxon>Eukaryota</taxon>
        <taxon>Viridiplantae</taxon>
        <taxon>Streptophyta</taxon>
        <taxon>Embryophyta</taxon>
        <taxon>Tracheophyta</taxon>
        <taxon>Spermatophyta</taxon>
        <taxon>Magnoliopsida</taxon>
        <taxon>eudicotyledons</taxon>
        <taxon>Gunneridae</taxon>
        <taxon>Pentapetalae</taxon>
        <taxon>asterids</taxon>
        <taxon>lamiids</taxon>
        <taxon>Solanales</taxon>
        <taxon>Solanaceae</taxon>
        <taxon>Solanoideae</taxon>
        <taxon>Datureae</taxon>
        <taxon>Datura</taxon>
    </lineage>
</organism>
<dbReference type="EMBL" id="JACEIK010001652">
    <property type="protein sequence ID" value="MCD7471154.1"/>
    <property type="molecule type" value="Genomic_DNA"/>
</dbReference>
<protein>
    <recommendedName>
        <fullName evidence="1">NB-ARC domain-containing protein</fullName>
    </recommendedName>
</protein>
<sequence length="123" mass="13850">MDTAAAQMSSQLAKTARMNEEIVGFEDVREELRDKLIKGCRQLDVISIVGMPGLGKTTLAYKLFSDESVISHFDIRAQCCVSQVYKHMDLLLTNLHDATGVRDKFSTETDAAEELRRTLRAKR</sequence>
<dbReference type="Pfam" id="PF00931">
    <property type="entry name" value="NB-ARC"/>
    <property type="match status" value="1"/>
</dbReference>
<dbReference type="PANTHER" id="PTHR19338:SF73">
    <property type="entry name" value="DISEASE RESISTANCE PROTEIN RGA2-LIKE"/>
    <property type="match status" value="1"/>
</dbReference>
<evidence type="ECO:0000313" key="2">
    <source>
        <dbReference type="EMBL" id="MCD7471154.1"/>
    </source>
</evidence>